<dbReference type="InterPro" id="IPR005819">
    <property type="entry name" value="H1/H5"/>
</dbReference>
<evidence type="ECO:0000256" key="6">
    <source>
        <dbReference type="HAMAP-Rule" id="MF_01366"/>
    </source>
</evidence>
<comment type="function">
    <text evidence="1">Might have a role in establishing the nucleoid structure of elementary bodies.</text>
</comment>
<organism evidence="10">
    <name type="scientific">uncultured bacterium HF4000_05M23</name>
    <dbReference type="NCBI Taxonomy" id="542534"/>
    <lineage>
        <taxon>Bacteria</taxon>
        <taxon>environmental samples</taxon>
    </lineage>
</organism>
<accession>E0XPZ2</accession>
<evidence type="ECO:0000256" key="2">
    <source>
        <dbReference type="ARBA" id="ARBA00006227"/>
    </source>
</evidence>
<sequence length="354" mass="37939">MWLACEIIRSNTREHSGYGRKLECRKSRVNHETNMVTKLKHFNPSAKEMVNDWQVLDASEQILGRLATQVAMLLMGKHKPSYVPHMLSGDFVVVINASQIKVTGAKAQQKIYKRYSQYPGTLKEIPYERMQERFPERIIEMAVKGMLPKNKLGRRMLKRLKVYGGPAHPHSAQVIGSDRRESREAAALAKAETAAAAAAVKKATAEKQAATKAAATKAEAEVDAVATEAVEALAKKTPAKKAPAKKATAKKPAAKKATAKKPAAKKATAKKPAAKKATAKKPAAKKATAKKPAAKKATAKKPAAKKATAKKPAAKKATAAKKPAAKKTAAKKTTAKKTTAKKTPAKTSGDSGEK</sequence>
<evidence type="ECO:0000256" key="4">
    <source>
        <dbReference type="ARBA" id="ARBA00022980"/>
    </source>
</evidence>
<dbReference type="PANTHER" id="PTHR11545">
    <property type="entry name" value="RIBOSOMAL PROTEIN L13"/>
    <property type="match status" value="1"/>
</dbReference>
<dbReference type="InterPro" id="IPR023563">
    <property type="entry name" value="Ribosomal_uL13_CS"/>
</dbReference>
<proteinExistence type="inferred from homology"/>
<dbReference type="PANTHER" id="PTHR11545:SF2">
    <property type="entry name" value="LARGE RIBOSOMAL SUBUNIT PROTEIN UL13M"/>
    <property type="match status" value="1"/>
</dbReference>
<dbReference type="GO" id="GO:0003677">
    <property type="term" value="F:DNA binding"/>
    <property type="evidence" value="ECO:0007669"/>
    <property type="project" value="InterPro"/>
</dbReference>
<feature type="compositionally biased region" description="Basic residues" evidence="9">
    <location>
        <begin position="323"/>
        <end position="344"/>
    </location>
</feature>
<evidence type="ECO:0000256" key="8">
    <source>
        <dbReference type="RuleBase" id="RU003878"/>
    </source>
</evidence>
<dbReference type="InterPro" id="IPR005823">
    <property type="entry name" value="Ribosomal_uL13_bac-type"/>
</dbReference>
<dbReference type="GO" id="GO:0003735">
    <property type="term" value="F:structural constituent of ribosome"/>
    <property type="evidence" value="ECO:0007669"/>
    <property type="project" value="InterPro"/>
</dbReference>
<dbReference type="GO" id="GO:0030527">
    <property type="term" value="F:structural constituent of chromatin"/>
    <property type="evidence" value="ECO:0007669"/>
    <property type="project" value="InterPro"/>
</dbReference>
<feature type="region of interest" description="Disordered" evidence="9">
    <location>
        <begin position="234"/>
        <end position="354"/>
    </location>
</feature>
<dbReference type="HAMAP" id="MF_01366">
    <property type="entry name" value="Ribosomal_uL13"/>
    <property type="match status" value="1"/>
</dbReference>
<gene>
    <name evidence="6 8" type="primary">rplM</name>
</gene>
<dbReference type="Pfam" id="PF00572">
    <property type="entry name" value="Ribosomal_L13"/>
    <property type="match status" value="1"/>
</dbReference>
<dbReference type="NCBIfam" id="TIGR01066">
    <property type="entry name" value="rplM_bact"/>
    <property type="match status" value="1"/>
</dbReference>
<evidence type="ECO:0000256" key="1">
    <source>
        <dbReference type="ARBA" id="ARBA00002344"/>
    </source>
</evidence>
<evidence type="ECO:0000313" key="10">
    <source>
        <dbReference type="EMBL" id="ADI16483.1"/>
    </source>
</evidence>
<dbReference type="PRINTS" id="PR00624">
    <property type="entry name" value="HISTONEH5"/>
</dbReference>
<dbReference type="GO" id="GO:0022625">
    <property type="term" value="C:cytosolic large ribosomal subunit"/>
    <property type="evidence" value="ECO:0007669"/>
    <property type="project" value="TreeGrafter"/>
</dbReference>
<comment type="subunit">
    <text evidence="6">Part of the 50S ribosomal subunit.</text>
</comment>
<dbReference type="GO" id="GO:0017148">
    <property type="term" value="P:negative regulation of translation"/>
    <property type="evidence" value="ECO:0007669"/>
    <property type="project" value="TreeGrafter"/>
</dbReference>
<dbReference type="Pfam" id="PF07382">
    <property type="entry name" value="HC2"/>
    <property type="match status" value="1"/>
</dbReference>
<comment type="similarity">
    <text evidence="3">Belongs to the histone H1/H5 family. HCT subfamily.</text>
</comment>
<evidence type="ECO:0000256" key="7">
    <source>
        <dbReference type="RuleBase" id="RU003877"/>
    </source>
</evidence>
<dbReference type="GO" id="GO:0006412">
    <property type="term" value="P:translation"/>
    <property type="evidence" value="ECO:0007669"/>
    <property type="project" value="UniProtKB-UniRule"/>
</dbReference>
<dbReference type="Gene3D" id="3.90.1180.10">
    <property type="entry name" value="Ribosomal protein L13"/>
    <property type="match status" value="1"/>
</dbReference>
<reference evidence="10" key="1">
    <citation type="journal article" date="2011" name="Environ. Microbiol.">
        <title>Time-series analyses of Monterey Bay coastal microbial picoplankton using a 'genome proxy' microarray.</title>
        <authorList>
            <person name="Rich V.I."/>
            <person name="Pham V.D."/>
            <person name="Eppley J."/>
            <person name="Shi Y."/>
            <person name="DeLong E.F."/>
        </authorList>
    </citation>
    <scope>NUCLEOTIDE SEQUENCE</scope>
</reference>
<evidence type="ECO:0000256" key="9">
    <source>
        <dbReference type="SAM" id="MobiDB-lite"/>
    </source>
</evidence>
<dbReference type="GO" id="GO:0000786">
    <property type="term" value="C:nucleosome"/>
    <property type="evidence" value="ECO:0007669"/>
    <property type="project" value="InterPro"/>
</dbReference>
<evidence type="ECO:0000256" key="3">
    <source>
        <dbReference type="ARBA" id="ARBA00008424"/>
    </source>
</evidence>
<dbReference type="AlphaFoldDB" id="E0XPZ2"/>
<comment type="function">
    <text evidence="6 8">This protein is one of the early assembly proteins of the 50S ribosomal subunit, although it is not seen to bind rRNA by itself. It is important during the early stages of 50S assembly.</text>
</comment>
<dbReference type="GO" id="GO:0006334">
    <property type="term" value="P:nucleosome assembly"/>
    <property type="evidence" value="ECO:0007669"/>
    <property type="project" value="InterPro"/>
</dbReference>
<dbReference type="InterPro" id="IPR009970">
    <property type="entry name" value="HC2"/>
</dbReference>
<comment type="similarity">
    <text evidence="2 6 7">Belongs to the universal ribosomal protein uL13 family.</text>
</comment>
<protein>
    <recommendedName>
        <fullName evidence="6">Large ribosomal subunit protein uL13</fullName>
    </recommendedName>
</protein>
<keyword evidence="5 6" id="KW-0687">Ribonucleoprotein</keyword>
<evidence type="ECO:0000256" key="5">
    <source>
        <dbReference type="ARBA" id="ARBA00023274"/>
    </source>
</evidence>
<dbReference type="EMBL" id="GU474839">
    <property type="protein sequence ID" value="ADI16483.1"/>
    <property type="molecule type" value="Genomic_DNA"/>
</dbReference>
<keyword evidence="4 6" id="KW-0689">Ribosomal protein</keyword>
<dbReference type="CDD" id="cd00392">
    <property type="entry name" value="Ribosomal_L13"/>
    <property type="match status" value="1"/>
</dbReference>
<dbReference type="GO" id="GO:0003729">
    <property type="term" value="F:mRNA binding"/>
    <property type="evidence" value="ECO:0007669"/>
    <property type="project" value="TreeGrafter"/>
</dbReference>
<dbReference type="GO" id="GO:0030261">
    <property type="term" value="P:chromosome condensation"/>
    <property type="evidence" value="ECO:0007669"/>
    <property type="project" value="InterPro"/>
</dbReference>
<dbReference type="InterPro" id="IPR005822">
    <property type="entry name" value="Ribosomal_uL13"/>
</dbReference>
<dbReference type="SUPFAM" id="SSF52161">
    <property type="entry name" value="Ribosomal protein L13"/>
    <property type="match status" value="1"/>
</dbReference>
<dbReference type="PROSITE" id="PS00783">
    <property type="entry name" value="RIBOSOMAL_L13"/>
    <property type="match status" value="1"/>
</dbReference>
<name>E0XPZ2_9BACT</name>
<dbReference type="InterPro" id="IPR036899">
    <property type="entry name" value="Ribosomal_uL13_sf"/>
</dbReference>
<feature type="compositionally biased region" description="Basic residues" evidence="9">
    <location>
        <begin position="237"/>
        <end position="314"/>
    </location>
</feature>